<dbReference type="EMBL" id="JAPFFF010000044">
    <property type="protein sequence ID" value="KAK8840696.1"/>
    <property type="molecule type" value="Genomic_DNA"/>
</dbReference>
<protein>
    <recommendedName>
        <fullName evidence="3">Ankyrin repeat protein</fullName>
    </recommendedName>
</protein>
<evidence type="ECO:0008006" key="3">
    <source>
        <dbReference type="Google" id="ProtNLM"/>
    </source>
</evidence>
<evidence type="ECO:0000313" key="1">
    <source>
        <dbReference type="EMBL" id="KAK8840696.1"/>
    </source>
</evidence>
<proteinExistence type="predicted"/>
<sequence length="151" mass="17676">MKYPNIDINKPCMKSYPPFLLACKYNTDVKILEMMSKYKGFDENSVDSDGDNDNALSIASFNGNFYALQFIKNNFFDSISINKESISFDIFCCIKHNNFLTLELLVKFFLTKFKTPDDLVKHFKIEFLLDPSFDEEYVEQLKKTLKKLDLK</sequence>
<gene>
    <name evidence="1" type="ORF">M9Y10_030472</name>
</gene>
<keyword evidence="2" id="KW-1185">Reference proteome</keyword>
<name>A0ABR2H4E1_9EUKA</name>
<organism evidence="1 2">
    <name type="scientific">Tritrichomonas musculus</name>
    <dbReference type="NCBI Taxonomy" id="1915356"/>
    <lineage>
        <taxon>Eukaryota</taxon>
        <taxon>Metamonada</taxon>
        <taxon>Parabasalia</taxon>
        <taxon>Tritrichomonadida</taxon>
        <taxon>Tritrichomonadidae</taxon>
        <taxon>Tritrichomonas</taxon>
    </lineage>
</organism>
<reference evidence="1 2" key="1">
    <citation type="submission" date="2024-04" db="EMBL/GenBank/DDBJ databases">
        <title>Tritrichomonas musculus Genome.</title>
        <authorList>
            <person name="Alves-Ferreira E."/>
            <person name="Grigg M."/>
            <person name="Lorenzi H."/>
            <person name="Galac M."/>
        </authorList>
    </citation>
    <scope>NUCLEOTIDE SEQUENCE [LARGE SCALE GENOMIC DNA]</scope>
    <source>
        <strain evidence="1 2">EAF2021</strain>
    </source>
</reference>
<dbReference type="InterPro" id="IPR036770">
    <property type="entry name" value="Ankyrin_rpt-contain_sf"/>
</dbReference>
<evidence type="ECO:0000313" key="2">
    <source>
        <dbReference type="Proteomes" id="UP001470230"/>
    </source>
</evidence>
<comment type="caution">
    <text evidence="1">The sequence shown here is derived from an EMBL/GenBank/DDBJ whole genome shotgun (WGS) entry which is preliminary data.</text>
</comment>
<accession>A0ABR2H4E1</accession>
<dbReference type="SUPFAM" id="SSF140860">
    <property type="entry name" value="Pseudo ankyrin repeat-like"/>
    <property type="match status" value="1"/>
</dbReference>
<dbReference type="Gene3D" id="1.25.40.20">
    <property type="entry name" value="Ankyrin repeat-containing domain"/>
    <property type="match status" value="1"/>
</dbReference>
<dbReference type="Proteomes" id="UP001470230">
    <property type="component" value="Unassembled WGS sequence"/>
</dbReference>